<evidence type="ECO:0000256" key="1">
    <source>
        <dbReference type="ARBA" id="ARBA00006484"/>
    </source>
</evidence>
<dbReference type="InterPro" id="IPR057326">
    <property type="entry name" value="KR_dom"/>
</dbReference>
<dbReference type="Pfam" id="PF13561">
    <property type="entry name" value="adh_short_C2"/>
    <property type="match status" value="1"/>
</dbReference>
<dbReference type="RefSeq" id="WP_183317760.1">
    <property type="nucleotide sequence ID" value="NZ_JACIEN010000005.1"/>
</dbReference>
<dbReference type="InterPro" id="IPR036291">
    <property type="entry name" value="NAD(P)-bd_dom_sf"/>
</dbReference>
<dbReference type="GO" id="GO:0006633">
    <property type="term" value="P:fatty acid biosynthetic process"/>
    <property type="evidence" value="ECO:0007669"/>
    <property type="project" value="TreeGrafter"/>
</dbReference>
<comment type="similarity">
    <text evidence="1">Belongs to the short-chain dehydrogenases/reductases (SDR) family.</text>
</comment>
<feature type="domain" description="Ketoreductase" evidence="2">
    <location>
        <begin position="8"/>
        <end position="198"/>
    </location>
</feature>
<proteinExistence type="inferred from homology"/>
<name>A0A840BZN0_9HYPH</name>
<comment type="caution">
    <text evidence="3">The sequence shown here is derived from an EMBL/GenBank/DDBJ whole genome shotgun (WGS) entry which is preliminary data.</text>
</comment>
<dbReference type="PRINTS" id="PR00080">
    <property type="entry name" value="SDRFAMILY"/>
</dbReference>
<dbReference type="PANTHER" id="PTHR42760:SF121">
    <property type="entry name" value="3-OXOACYL-(ACYL-CARRIER-PROTEIN) REDUCTASE"/>
    <property type="match status" value="1"/>
</dbReference>
<dbReference type="Proteomes" id="UP000577362">
    <property type="component" value="Unassembled WGS sequence"/>
</dbReference>
<evidence type="ECO:0000259" key="2">
    <source>
        <dbReference type="SMART" id="SM00822"/>
    </source>
</evidence>
<dbReference type="PANTHER" id="PTHR42760">
    <property type="entry name" value="SHORT-CHAIN DEHYDROGENASES/REDUCTASES FAMILY MEMBER"/>
    <property type="match status" value="1"/>
</dbReference>
<accession>A0A840BZN0</accession>
<dbReference type="EC" id="1.1.1.76" evidence="3"/>
<reference evidence="3 4" key="1">
    <citation type="submission" date="2020-08" db="EMBL/GenBank/DDBJ databases">
        <title>Genomic Encyclopedia of Type Strains, Phase IV (KMG-IV): sequencing the most valuable type-strain genomes for metagenomic binning, comparative biology and taxonomic classification.</title>
        <authorList>
            <person name="Goeker M."/>
        </authorList>
    </citation>
    <scope>NUCLEOTIDE SEQUENCE [LARGE SCALE GENOMIC DNA]</scope>
    <source>
        <strain evidence="3 4">DSM 103737</strain>
    </source>
</reference>
<dbReference type="SMART" id="SM00822">
    <property type="entry name" value="PKS_KR"/>
    <property type="match status" value="1"/>
</dbReference>
<dbReference type="EMBL" id="JACIEN010000005">
    <property type="protein sequence ID" value="MBB4019011.1"/>
    <property type="molecule type" value="Genomic_DNA"/>
</dbReference>
<gene>
    <name evidence="3" type="ORF">GGR16_004058</name>
</gene>
<dbReference type="EC" id="1.1.1.-" evidence="3"/>
<dbReference type="Gene3D" id="3.40.50.720">
    <property type="entry name" value="NAD(P)-binding Rossmann-like Domain"/>
    <property type="match status" value="1"/>
</dbReference>
<organism evidence="3 4">
    <name type="scientific">Chelatococcus caeni</name>
    <dbReference type="NCBI Taxonomy" id="1348468"/>
    <lineage>
        <taxon>Bacteria</taxon>
        <taxon>Pseudomonadati</taxon>
        <taxon>Pseudomonadota</taxon>
        <taxon>Alphaproteobacteria</taxon>
        <taxon>Hyphomicrobiales</taxon>
        <taxon>Chelatococcaceae</taxon>
        <taxon>Chelatococcus</taxon>
    </lineage>
</organism>
<dbReference type="PROSITE" id="PS00061">
    <property type="entry name" value="ADH_SHORT"/>
    <property type="match status" value="1"/>
</dbReference>
<dbReference type="NCBIfam" id="NF005559">
    <property type="entry name" value="PRK07231.1"/>
    <property type="match status" value="1"/>
</dbReference>
<dbReference type="GO" id="GO:0048038">
    <property type="term" value="F:quinone binding"/>
    <property type="evidence" value="ECO:0007669"/>
    <property type="project" value="TreeGrafter"/>
</dbReference>
<dbReference type="AlphaFoldDB" id="A0A840BZN0"/>
<evidence type="ECO:0000313" key="4">
    <source>
        <dbReference type="Proteomes" id="UP000577362"/>
    </source>
</evidence>
<dbReference type="EC" id="1.1.1.304" evidence="3"/>
<dbReference type="GO" id="GO:0047512">
    <property type="term" value="F:(S,S)-butanediol dehydrogenase activity"/>
    <property type="evidence" value="ECO:0007669"/>
    <property type="project" value="UniProtKB-EC"/>
</dbReference>
<sequence>MPFGLKDRSIIVTGAARGIGAAIARGLAAEGARVAVADLSKEKADETARAIREAGGSAIAVEVDVRDRAAVRTMIDEAVKAHGPLDVIFNNAGVAQTKPFLDITEEDWRFVNEVNALGVLIAMQEAIRTMLAQGGGGKIVNTASIAGKQGYEPLAHYSASKFGVVALTQAAARAFGKDGITANAICPGVVATDMWKVIDEGFRDHGLTKKPDEAFETFAAGAVLGRASTAQDLVGVACFLASPASDFMTGQSLLVDGGMVFV</sequence>
<dbReference type="InterPro" id="IPR020904">
    <property type="entry name" value="Sc_DH/Rdtase_CS"/>
</dbReference>
<keyword evidence="3" id="KW-0560">Oxidoreductase</keyword>
<keyword evidence="4" id="KW-1185">Reference proteome</keyword>
<dbReference type="FunFam" id="3.40.50.720:FF:000084">
    <property type="entry name" value="Short-chain dehydrogenase reductase"/>
    <property type="match status" value="1"/>
</dbReference>
<protein>
    <submittedName>
        <fullName evidence="3">Meso-butanediol dehydrogenase/(S,S)-butanediol dehydrogenase/diacetyl reductase</fullName>
        <ecNumber evidence="3">1.1.1.-</ecNumber>
        <ecNumber evidence="3">1.1.1.304</ecNumber>
        <ecNumber evidence="3">1.1.1.76</ecNumber>
    </submittedName>
</protein>
<dbReference type="GO" id="GO:0052588">
    <property type="term" value="F:diacetyl reductase ((S)-acetoin forming) (NAD+) activity"/>
    <property type="evidence" value="ECO:0007669"/>
    <property type="project" value="UniProtKB-EC"/>
</dbReference>
<dbReference type="PRINTS" id="PR00081">
    <property type="entry name" value="GDHRDH"/>
</dbReference>
<dbReference type="InterPro" id="IPR002347">
    <property type="entry name" value="SDR_fam"/>
</dbReference>
<dbReference type="SUPFAM" id="SSF51735">
    <property type="entry name" value="NAD(P)-binding Rossmann-fold domains"/>
    <property type="match status" value="1"/>
</dbReference>
<evidence type="ECO:0000313" key="3">
    <source>
        <dbReference type="EMBL" id="MBB4019011.1"/>
    </source>
</evidence>